<comment type="caution">
    <text evidence="10">Lacks conserved residue(s) required for the propagation of feature annotation.</text>
</comment>
<dbReference type="InterPro" id="IPR001548">
    <property type="entry name" value="Peptidase_M2"/>
</dbReference>
<dbReference type="GO" id="GO:0008237">
    <property type="term" value="F:metallopeptidase activity"/>
    <property type="evidence" value="ECO:0007669"/>
    <property type="project" value="UniProtKB-KW"/>
</dbReference>
<gene>
    <name evidence="12" type="ORF">RDWZM_002973</name>
</gene>
<evidence type="ECO:0000256" key="7">
    <source>
        <dbReference type="PIRSR" id="PIRSR601548-2"/>
    </source>
</evidence>
<dbReference type="AlphaFoldDB" id="A0A9Q0MFY2"/>
<comment type="cofactor">
    <cofactor evidence="11">
        <name>Zn(2+)</name>
        <dbReference type="ChEBI" id="CHEBI:29105"/>
    </cofactor>
    <text evidence="11">Binds 1 zinc ion per subunit.</text>
</comment>
<dbReference type="GO" id="GO:0004180">
    <property type="term" value="F:carboxypeptidase activity"/>
    <property type="evidence" value="ECO:0007669"/>
    <property type="project" value="UniProtKB-KW"/>
</dbReference>
<evidence type="ECO:0000313" key="13">
    <source>
        <dbReference type="Proteomes" id="UP001142055"/>
    </source>
</evidence>
<dbReference type="EC" id="3.4.-.-" evidence="11"/>
<dbReference type="EMBL" id="JAPWDV010000001">
    <property type="protein sequence ID" value="KAJ6224428.1"/>
    <property type="molecule type" value="Genomic_DNA"/>
</dbReference>
<dbReference type="GO" id="GO:0046872">
    <property type="term" value="F:metal ion binding"/>
    <property type="evidence" value="ECO:0007669"/>
    <property type="project" value="UniProtKB-KW"/>
</dbReference>
<keyword evidence="11" id="KW-0482">Metalloprotease</keyword>
<keyword evidence="13" id="KW-1185">Reference proteome</keyword>
<feature type="active site" description="Proton acceptor 2" evidence="6">
    <location>
        <position position="63"/>
    </location>
</feature>
<feature type="binding site" evidence="8">
    <location>
        <position position="62"/>
    </location>
    <ligand>
        <name>Zn(2+)</name>
        <dbReference type="ChEBI" id="CHEBI:29105"/>
        <label>1</label>
        <note>catalytic</note>
    </ligand>
</feature>
<evidence type="ECO:0000256" key="4">
    <source>
        <dbReference type="ARBA" id="ARBA00023180"/>
    </source>
</evidence>
<keyword evidence="11" id="KW-0121">Carboxypeptidase</keyword>
<feature type="active site" description="Proton donor 1" evidence="5">
    <location>
        <position position="187"/>
    </location>
</feature>
<accession>A0A9Q0MFY2</accession>
<reference evidence="12" key="1">
    <citation type="submission" date="2022-12" db="EMBL/GenBank/DDBJ databases">
        <title>Genome assemblies of Blomia tropicalis.</title>
        <authorList>
            <person name="Cui Y."/>
        </authorList>
    </citation>
    <scope>NUCLEOTIDE SEQUENCE</scope>
    <source>
        <tissue evidence="12">Adult mites</tissue>
    </source>
</reference>
<proteinExistence type="inferred from homology"/>
<dbReference type="PANTHER" id="PTHR10514:SF27">
    <property type="entry name" value="ANGIOTENSIN-CONVERTING ENZYME"/>
    <property type="match status" value="1"/>
</dbReference>
<keyword evidence="4 11" id="KW-0325">Glycoprotein</keyword>
<feature type="active site" description="Proton donor 2" evidence="6">
    <location>
        <position position="187"/>
    </location>
</feature>
<feature type="binding site" evidence="8">
    <location>
        <position position="90"/>
    </location>
    <ligand>
        <name>Zn(2+)</name>
        <dbReference type="ChEBI" id="CHEBI:29105"/>
        <label>1</label>
        <note>catalytic</note>
    </ligand>
</feature>
<evidence type="ECO:0000256" key="1">
    <source>
        <dbReference type="ARBA" id="ARBA00008139"/>
    </source>
</evidence>
<dbReference type="GO" id="GO:0006508">
    <property type="term" value="P:proteolysis"/>
    <property type="evidence" value="ECO:0007669"/>
    <property type="project" value="UniProtKB-KW"/>
</dbReference>
<dbReference type="PROSITE" id="PS52011">
    <property type="entry name" value="PEPTIDASE_M2"/>
    <property type="match status" value="1"/>
</dbReference>
<dbReference type="Proteomes" id="UP001142055">
    <property type="component" value="Chromosome 1"/>
</dbReference>
<name>A0A9Q0MFY2_BLOTA</name>
<dbReference type="PRINTS" id="PR00791">
    <property type="entry name" value="PEPDIPTASEA"/>
</dbReference>
<protein>
    <recommendedName>
        <fullName evidence="11">Angiotensin-converting enzyme</fullName>
        <ecNumber evidence="11">3.4.-.-</ecNumber>
    </recommendedName>
</protein>
<feature type="binding site" evidence="7">
    <location>
        <position position="196"/>
    </location>
    <ligand>
        <name>chloride</name>
        <dbReference type="ChEBI" id="CHEBI:17996"/>
        <label>1</label>
    </ligand>
</feature>
<evidence type="ECO:0000256" key="2">
    <source>
        <dbReference type="ARBA" id="ARBA00022729"/>
    </source>
</evidence>
<feature type="binding site" evidence="9">
    <location>
        <position position="66"/>
    </location>
    <ligand>
        <name>Zn(2+)</name>
        <dbReference type="ChEBI" id="CHEBI:29105"/>
        <label>2</label>
        <note>catalytic</note>
    </ligand>
</feature>
<comment type="caution">
    <text evidence="12">The sequence shown here is derived from an EMBL/GenBank/DDBJ whole genome shotgun (WGS) entry which is preliminary data.</text>
</comment>
<dbReference type="GO" id="GO:0008241">
    <property type="term" value="F:peptidyl-dipeptidase activity"/>
    <property type="evidence" value="ECO:0007669"/>
    <property type="project" value="InterPro"/>
</dbReference>
<dbReference type="SUPFAM" id="SSF55486">
    <property type="entry name" value="Metalloproteases ('zincins'), catalytic domain"/>
    <property type="match status" value="1"/>
</dbReference>
<keyword evidence="8 11" id="KW-0862">Zinc</keyword>
<keyword evidence="3" id="KW-1015">Disulfide bond</keyword>
<comment type="similarity">
    <text evidence="1 10 11">Belongs to the peptidase M2 family.</text>
</comment>
<dbReference type="PANTHER" id="PTHR10514">
    <property type="entry name" value="ANGIOTENSIN-CONVERTING ENZYME"/>
    <property type="match status" value="1"/>
</dbReference>
<sequence length="234" mass="27712">MGEYKRHLRMMGRTIMVGLYRPMDQLSSLSFDLFSPLPLVVDVRTRMCVHHFDQSTKRQLIHELGHVYYFRSYSNESNQLKLSANTAIHESIGDAIYLMDQACMVNEPMDSNDPQLINRLMLEALTTFVRIPYGLSLELWRFQLFTSFHHCFNSTIERKQLYWQIRKSIQQITVDKDHYYYPLSKFHVSNFMPYLRYVFGTFFTHQIHENLCSKKSGIILANCCPNKNGFDRLK</sequence>
<feature type="binding site" evidence="9">
    <location>
        <position position="62"/>
    </location>
    <ligand>
        <name>Zn(2+)</name>
        <dbReference type="ChEBI" id="CHEBI:29105"/>
        <label>2</label>
        <note>catalytic</note>
    </ligand>
</feature>
<evidence type="ECO:0000313" key="12">
    <source>
        <dbReference type="EMBL" id="KAJ6224428.1"/>
    </source>
</evidence>
<evidence type="ECO:0000256" key="9">
    <source>
        <dbReference type="PIRSR" id="PIRSR601548-8"/>
    </source>
</evidence>
<evidence type="ECO:0000256" key="8">
    <source>
        <dbReference type="PIRSR" id="PIRSR601548-3"/>
    </source>
</evidence>
<feature type="binding site" evidence="9">
    <location>
        <position position="90"/>
    </location>
    <ligand>
        <name>Zn(2+)</name>
        <dbReference type="ChEBI" id="CHEBI:29105"/>
        <label>2</label>
        <note>catalytic</note>
    </ligand>
</feature>
<evidence type="ECO:0000256" key="3">
    <source>
        <dbReference type="ARBA" id="ARBA00023157"/>
    </source>
</evidence>
<keyword evidence="11" id="KW-0378">Hydrolase</keyword>
<dbReference type="GO" id="GO:0016020">
    <property type="term" value="C:membrane"/>
    <property type="evidence" value="ECO:0007669"/>
    <property type="project" value="InterPro"/>
</dbReference>
<keyword evidence="8 11" id="KW-0479">Metal-binding</keyword>
<dbReference type="Pfam" id="PF01401">
    <property type="entry name" value="Peptidase_M2"/>
    <property type="match status" value="1"/>
</dbReference>
<evidence type="ECO:0000256" key="11">
    <source>
        <dbReference type="RuleBase" id="RU361144"/>
    </source>
</evidence>
<feature type="active site" description="Proton acceptor 1" evidence="5">
    <location>
        <position position="63"/>
    </location>
</feature>
<evidence type="ECO:0000256" key="5">
    <source>
        <dbReference type="PIRSR" id="PIRSR601548-1"/>
    </source>
</evidence>
<keyword evidence="2" id="KW-0732">Signal</keyword>
<evidence type="ECO:0000256" key="6">
    <source>
        <dbReference type="PIRSR" id="PIRSR601548-11"/>
    </source>
</evidence>
<feature type="binding site" evidence="8">
    <location>
        <position position="66"/>
    </location>
    <ligand>
        <name>Zn(2+)</name>
        <dbReference type="ChEBI" id="CHEBI:29105"/>
        <label>1</label>
        <note>catalytic</note>
    </ligand>
</feature>
<keyword evidence="11" id="KW-0645">Protease</keyword>
<organism evidence="12 13">
    <name type="scientific">Blomia tropicalis</name>
    <name type="common">Mite</name>
    <dbReference type="NCBI Taxonomy" id="40697"/>
    <lineage>
        <taxon>Eukaryota</taxon>
        <taxon>Metazoa</taxon>
        <taxon>Ecdysozoa</taxon>
        <taxon>Arthropoda</taxon>
        <taxon>Chelicerata</taxon>
        <taxon>Arachnida</taxon>
        <taxon>Acari</taxon>
        <taxon>Acariformes</taxon>
        <taxon>Sarcoptiformes</taxon>
        <taxon>Astigmata</taxon>
        <taxon>Glycyphagoidea</taxon>
        <taxon>Echimyopodidae</taxon>
        <taxon>Blomia</taxon>
    </lineage>
</organism>
<evidence type="ECO:0000256" key="10">
    <source>
        <dbReference type="PROSITE-ProRule" id="PRU01355"/>
    </source>
</evidence>